<gene>
    <name evidence="3" type="ORF">FD15_GL001435</name>
</gene>
<accession>A0A023CWE8</accession>
<dbReference type="GO" id="GO:0005737">
    <property type="term" value="C:cytoplasm"/>
    <property type="evidence" value="ECO:0007669"/>
    <property type="project" value="UniProtKB-SubCell"/>
</dbReference>
<dbReference type="SUPFAM" id="SSF51569">
    <property type="entry name" value="Aldolase"/>
    <property type="match status" value="1"/>
</dbReference>
<dbReference type="GO" id="GO:0016832">
    <property type="term" value="F:aldehyde-lyase activity"/>
    <property type="evidence" value="ECO:0007669"/>
    <property type="project" value="InterPro"/>
</dbReference>
<dbReference type="AlphaFoldDB" id="A0A023CWE8"/>
<dbReference type="PANTHER" id="PTHR10683:SF28">
    <property type="entry name" value="TRANSALDOLASE C"/>
    <property type="match status" value="1"/>
</dbReference>
<dbReference type="InterPro" id="IPR001585">
    <property type="entry name" value="TAL/FSA"/>
</dbReference>
<dbReference type="InterPro" id="IPR033919">
    <property type="entry name" value="TSA/FSA_arc/bac"/>
</dbReference>
<dbReference type="NCBIfam" id="NF009299">
    <property type="entry name" value="PRK12656.1"/>
    <property type="match status" value="1"/>
</dbReference>
<evidence type="ECO:0000313" key="3">
    <source>
        <dbReference type="EMBL" id="KRN06238.1"/>
    </source>
</evidence>
<dbReference type="PANTHER" id="PTHR10683">
    <property type="entry name" value="TRANSALDOLASE"/>
    <property type="match status" value="1"/>
</dbReference>
<dbReference type="Pfam" id="PF00923">
    <property type="entry name" value="TAL_FSA"/>
    <property type="match status" value="1"/>
</dbReference>
<dbReference type="InterPro" id="IPR013785">
    <property type="entry name" value="Aldolase_TIM"/>
</dbReference>
<dbReference type="InterPro" id="IPR018225">
    <property type="entry name" value="Transaldolase_AS"/>
</dbReference>
<keyword evidence="4" id="KW-1185">Reference proteome</keyword>
<sequence length="226" mass="24816">MEILVDTVNLEQIRRCNEILPLSGVTSNPTIIKKEGKIDFFNHLRKIRKIIGKNKALHVQVVGATVDEMLADAHRIAAEIDRDVYLKIPTDEKGLTAIKVLKNEGLRVTATAIYTVFQGELAMAAQADYLAPYYNRMQNMNISADHVITELAQVIKTSTSQTKILAASFHNVGQVTDAIKNGAQAVTIGPDVIDTGLNVPLIAEAVSDFKNDWAELYGDETIATLK</sequence>
<dbReference type="STRING" id="1423806.FD15_GL001435"/>
<reference evidence="3 4" key="1">
    <citation type="journal article" date="2015" name="Genome Announc.">
        <title>Expanding the biotechnology potential of lactobacilli through comparative genomics of 213 strains and associated genera.</title>
        <authorList>
            <person name="Sun Z."/>
            <person name="Harris H.M."/>
            <person name="McCann A."/>
            <person name="Guo C."/>
            <person name="Argimon S."/>
            <person name="Zhang W."/>
            <person name="Yang X."/>
            <person name="Jeffery I.B."/>
            <person name="Cooney J.C."/>
            <person name="Kagawa T.F."/>
            <person name="Liu W."/>
            <person name="Song Y."/>
            <person name="Salvetti E."/>
            <person name="Wrobel A."/>
            <person name="Rasinkangas P."/>
            <person name="Parkhill J."/>
            <person name="Rea M.C."/>
            <person name="O'Sullivan O."/>
            <person name="Ritari J."/>
            <person name="Douillard F.P."/>
            <person name="Paul Ross R."/>
            <person name="Yang R."/>
            <person name="Briner A.E."/>
            <person name="Felis G.E."/>
            <person name="de Vos W.M."/>
            <person name="Barrangou R."/>
            <person name="Klaenhammer T.R."/>
            <person name="Caufield P.W."/>
            <person name="Cui Y."/>
            <person name="Zhang H."/>
            <person name="O'Toole P.W."/>
        </authorList>
    </citation>
    <scope>NUCLEOTIDE SEQUENCE [LARGE SCALE GENOMIC DNA]</scope>
    <source>
        <strain evidence="3 4">DSM 21376</strain>
    </source>
</reference>
<dbReference type="PATRIC" id="fig|1423806.3.peg.1454"/>
<comment type="subcellular location">
    <subcellularLocation>
        <location evidence="1">Cytoplasm</location>
    </subcellularLocation>
</comment>
<protein>
    <submittedName>
        <fullName evidence="3">Fructose-6-phosphate aldolase</fullName>
    </submittedName>
</protein>
<evidence type="ECO:0000256" key="2">
    <source>
        <dbReference type="ARBA" id="ARBA00023270"/>
    </source>
</evidence>
<dbReference type="Proteomes" id="UP000050961">
    <property type="component" value="Unassembled WGS sequence"/>
</dbReference>
<dbReference type="eggNOG" id="COG0176">
    <property type="taxonomic scope" value="Bacteria"/>
</dbReference>
<evidence type="ECO:0000256" key="1">
    <source>
        <dbReference type="ARBA" id="ARBA00004496"/>
    </source>
</evidence>
<dbReference type="OrthoDB" id="9807051at2"/>
<proteinExistence type="predicted"/>
<dbReference type="GO" id="GO:0005975">
    <property type="term" value="P:carbohydrate metabolic process"/>
    <property type="evidence" value="ECO:0007669"/>
    <property type="project" value="InterPro"/>
</dbReference>
<keyword evidence="2" id="KW-0704">Schiff base</keyword>
<dbReference type="PROSITE" id="PS01054">
    <property type="entry name" value="TRANSALDOLASE_1"/>
    <property type="match status" value="1"/>
</dbReference>
<dbReference type="EMBL" id="AYZF01000013">
    <property type="protein sequence ID" value="KRN06238.1"/>
    <property type="molecule type" value="Genomic_DNA"/>
</dbReference>
<dbReference type="CDD" id="cd00956">
    <property type="entry name" value="Transaldolase_FSA"/>
    <property type="match status" value="1"/>
</dbReference>
<comment type="caution">
    <text evidence="3">The sequence shown here is derived from an EMBL/GenBank/DDBJ whole genome shotgun (WGS) entry which is preliminary data.</text>
</comment>
<dbReference type="Gene3D" id="3.20.20.70">
    <property type="entry name" value="Aldolase class I"/>
    <property type="match status" value="1"/>
</dbReference>
<organism evidence="3 4">
    <name type="scientific">Liquorilactobacillus sucicola DSM 21376 = JCM 15457</name>
    <dbReference type="NCBI Taxonomy" id="1423806"/>
    <lineage>
        <taxon>Bacteria</taxon>
        <taxon>Bacillati</taxon>
        <taxon>Bacillota</taxon>
        <taxon>Bacilli</taxon>
        <taxon>Lactobacillales</taxon>
        <taxon>Lactobacillaceae</taxon>
        <taxon>Liquorilactobacillus</taxon>
    </lineage>
</organism>
<evidence type="ECO:0000313" key="4">
    <source>
        <dbReference type="Proteomes" id="UP000050961"/>
    </source>
</evidence>
<dbReference type="RefSeq" id="WP_034988221.1">
    <property type="nucleotide sequence ID" value="NZ_AYZF01000013.1"/>
</dbReference>
<name>A0A023CWE8_9LACO</name>